<dbReference type="PANTHER" id="PTHR43677">
    <property type="entry name" value="SHORT-CHAIN DEHYDROGENASE/REDUCTASE"/>
    <property type="match status" value="1"/>
</dbReference>
<dbReference type="SUPFAM" id="SSF51735">
    <property type="entry name" value="NAD(P)-binding Rossmann-fold domains"/>
    <property type="match status" value="1"/>
</dbReference>
<sequence length="366" mass="39809">MSDHHRALMLDSIGGEFLVKSIPVPQAALGSAIVRIAAAGVLSYHREVYNGERHYQIPTPLVGGMSAIGHIAAVGPDATSLKPGQLVYVDCVIHGRDDPGNLFLTAIHDGMTEGSKKLMRDVWRDGTFAEYARMPLENCIPLNETRLCRELGYSLPQLMYMCYLLVPFGGLRDIRLEPGETVIITPATGGYGGAGVQVAIAMGARVIAFGRNEEELARLKDHILKGSPKAEIEVVKMTGDQATDAAALQAFGPADAVLDFSPPAASKSLHVRSAIMALRRGGRVSLMGWNENVMHPSIMGRNITLKGKLMYERDEMLLFVKMLERGLFPRGNELVDVKTFGLEDWKEGLDVGAEHIGIGRHVVFVP</sequence>
<dbReference type="InterPro" id="IPR013149">
    <property type="entry name" value="ADH-like_C"/>
</dbReference>
<dbReference type="Pfam" id="PF08240">
    <property type="entry name" value="ADH_N"/>
    <property type="match status" value="1"/>
</dbReference>
<dbReference type="Gene3D" id="3.40.50.720">
    <property type="entry name" value="NAD(P)-binding Rossmann-like Domain"/>
    <property type="match status" value="1"/>
</dbReference>
<name>A0AAN7VWX2_9PEZI</name>
<evidence type="ECO:0000259" key="1">
    <source>
        <dbReference type="Pfam" id="PF00107"/>
    </source>
</evidence>
<evidence type="ECO:0000313" key="4">
    <source>
        <dbReference type="Proteomes" id="UP001310594"/>
    </source>
</evidence>
<dbReference type="InterPro" id="IPR013154">
    <property type="entry name" value="ADH-like_N"/>
</dbReference>
<evidence type="ECO:0008006" key="5">
    <source>
        <dbReference type="Google" id="ProtNLM"/>
    </source>
</evidence>
<comment type="caution">
    <text evidence="3">The sequence shown here is derived from an EMBL/GenBank/DDBJ whole genome shotgun (WGS) entry which is preliminary data.</text>
</comment>
<dbReference type="GO" id="GO:0016491">
    <property type="term" value="F:oxidoreductase activity"/>
    <property type="evidence" value="ECO:0007669"/>
    <property type="project" value="TreeGrafter"/>
</dbReference>
<dbReference type="InterPro" id="IPR011032">
    <property type="entry name" value="GroES-like_sf"/>
</dbReference>
<gene>
    <name evidence="3" type="ORF">LTR97_012406</name>
</gene>
<accession>A0AAN7VWX2</accession>
<evidence type="ECO:0000259" key="2">
    <source>
        <dbReference type="Pfam" id="PF08240"/>
    </source>
</evidence>
<dbReference type="PANTHER" id="PTHR43677:SF4">
    <property type="entry name" value="QUINONE OXIDOREDUCTASE-LIKE PROTEIN 2"/>
    <property type="match status" value="1"/>
</dbReference>
<dbReference type="InterPro" id="IPR036291">
    <property type="entry name" value="NAD(P)-bd_dom_sf"/>
</dbReference>
<dbReference type="Proteomes" id="UP001310594">
    <property type="component" value="Unassembled WGS sequence"/>
</dbReference>
<proteinExistence type="predicted"/>
<dbReference type="EMBL" id="JAVRQU010000026">
    <property type="protein sequence ID" value="KAK5690218.1"/>
    <property type="molecule type" value="Genomic_DNA"/>
</dbReference>
<dbReference type="InterPro" id="IPR051397">
    <property type="entry name" value="Zn-ADH-like_protein"/>
</dbReference>
<organism evidence="3 4">
    <name type="scientific">Elasticomyces elasticus</name>
    <dbReference type="NCBI Taxonomy" id="574655"/>
    <lineage>
        <taxon>Eukaryota</taxon>
        <taxon>Fungi</taxon>
        <taxon>Dikarya</taxon>
        <taxon>Ascomycota</taxon>
        <taxon>Pezizomycotina</taxon>
        <taxon>Dothideomycetes</taxon>
        <taxon>Dothideomycetidae</taxon>
        <taxon>Mycosphaerellales</taxon>
        <taxon>Teratosphaeriaceae</taxon>
        <taxon>Elasticomyces</taxon>
    </lineage>
</organism>
<feature type="domain" description="Alcohol dehydrogenase-like C-terminal" evidence="1">
    <location>
        <begin position="192"/>
        <end position="322"/>
    </location>
</feature>
<dbReference type="CDD" id="cd05188">
    <property type="entry name" value="MDR"/>
    <property type="match status" value="1"/>
</dbReference>
<dbReference type="SUPFAM" id="SSF50129">
    <property type="entry name" value="GroES-like"/>
    <property type="match status" value="1"/>
</dbReference>
<dbReference type="GO" id="GO:0005739">
    <property type="term" value="C:mitochondrion"/>
    <property type="evidence" value="ECO:0007669"/>
    <property type="project" value="TreeGrafter"/>
</dbReference>
<protein>
    <recommendedName>
        <fullName evidence="5">GroES-like protein</fullName>
    </recommendedName>
</protein>
<feature type="domain" description="Alcohol dehydrogenase-like N-terminal" evidence="2">
    <location>
        <begin position="30"/>
        <end position="143"/>
    </location>
</feature>
<dbReference type="Gene3D" id="3.90.180.10">
    <property type="entry name" value="Medium-chain alcohol dehydrogenases, catalytic domain"/>
    <property type="match status" value="1"/>
</dbReference>
<reference evidence="3" key="1">
    <citation type="submission" date="2023-08" db="EMBL/GenBank/DDBJ databases">
        <title>Black Yeasts Isolated from many extreme environments.</title>
        <authorList>
            <person name="Coleine C."/>
            <person name="Stajich J.E."/>
            <person name="Selbmann L."/>
        </authorList>
    </citation>
    <scope>NUCLEOTIDE SEQUENCE</scope>
    <source>
        <strain evidence="3">CCFEE 5810</strain>
    </source>
</reference>
<dbReference type="Pfam" id="PF00107">
    <property type="entry name" value="ADH_zinc_N"/>
    <property type="match status" value="1"/>
</dbReference>
<dbReference type="AlphaFoldDB" id="A0AAN7VWX2"/>
<evidence type="ECO:0000313" key="3">
    <source>
        <dbReference type="EMBL" id="KAK5690218.1"/>
    </source>
</evidence>